<evidence type="ECO:0000313" key="4">
    <source>
        <dbReference type="Proteomes" id="UP001168098"/>
    </source>
</evidence>
<dbReference type="Proteomes" id="UP001168098">
    <property type="component" value="Unassembled WGS sequence"/>
</dbReference>
<dbReference type="PANTHER" id="PTHR24177:SF103">
    <property type="entry name" value="PGG DOMAIN-CONTAINING PROTEIN"/>
    <property type="match status" value="1"/>
</dbReference>
<evidence type="ECO:0000259" key="2">
    <source>
        <dbReference type="Pfam" id="PF13962"/>
    </source>
</evidence>
<reference evidence="3 4" key="1">
    <citation type="journal article" date="2023" name="BMC Biotechnol.">
        <title>Vitis rotundifolia cv Carlos genome sequencing.</title>
        <authorList>
            <person name="Huff M."/>
            <person name="Hulse-Kemp A."/>
            <person name="Scheffler B."/>
            <person name="Youngblood R."/>
            <person name="Simpson S."/>
            <person name="Babiker E."/>
            <person name="Staton M."/>
        </authorList>
    </citation>
    <scope>NUCLEOTIDE SEQUENCE [LARGE SCALE GENOMIC DNA]</scope>
    <source>
        <tissue evidence="3">Leaf</tissue>
    </source>
</reference>
<keyword evidence="1" id="KW-0812">Transmembrane</keyword>
<dbReference type="AlphaFoldDB" id="A0AA39DDW1"/>
<feature type="transmembrane region" description="Helical" evidence="1">
    <location>
        <begin position="559"/>
        <end position="584"/>
    </location>
</feature>
<sequence length="675" mass="77511">MEFQGQYDWKEWEQKKQDLLKFCMEGKWEEVVNMYRHYPILQYAMLSASKETALHLAVLESTEDIVQRLVELIERPGILWMENDRGNTPLHLAALIGNVGMCKCIAGKNEELIGFRNTTGETPLFLAALRGKKDAFLYLHQICEPERRYEYQRRGGDGQTILHVAIIGEYFDLSYQIICEYEQLIYAVNDHGYTPLHLLASKPAVFRSTGSRPDGFLNRIIYHSYLELPFVIGKQSSNVEAEERPQLFPPNYHTSIMIIKTICRAMLVILDLIGLIEIEKIEAKKEKNIWSVQIMNLMLIKHSHQNYDGSSSGCDSGQMQDFPDMDKLEGRILSYLYLFRRLLIFYSNTFDLETFDWRIFLKSMVSRTSVKRRETPILLAAKNGITEMVERILEVFPTAILDRDSVGRNIVLLAVQNRQTKLYAQLVQNIVIYETAFRVVDNDGNNALHVAATLGDKPSYPFSALLMQREIKWYKYVKYSAPRDFFTTLNNENMTPKKVFNKTHEVLVEKGSKWLIETSNSCSVVATVVTTVAFAATATVPGGLKEGSSRPNLQRHPGFIVFAISSLIALSFSVTSVIAFLFILSPRHSPKDFEKQLPKKLLYALTYLFISLAAMLVCFCAGHFFLMRDDLEHNAFLVYGIALLPVLYFCVKQFPFYIELVHDTFFKVPRRKPSL</sequence>
<dbReference type="Gene3D" id="1.25.40.20">
    <property type="entry name" value="Ankyrin repeat-containing domain"/>
    <property type="match status" value="2"/>
</dbReference>
<keyword evidence="4" id="KW-1185">Reference proteome</keyword>
<dbReference type="EMBL" id="JARBHA010000015">
    <property type="protein sequence ID" value="KAJ9680125.1"/>
    <property type="molecule type" value="Genomic_DNA"/>
</dbReference>
<feature type="transmembrane region" description="Helical" evidence="1">
    <location>
        <begin position="605"/>
        <end position="627"/>
    </location>
</feature>
<accession>A0AA39DDW1</accession>
<organism evidence="3 4">
    <name type="scientific">Vitis rotundifolia</name>
    <name type="common">Muscadine grape</name>
    <dbReference type="NCBI Taxonomy" id="103349"/>
    <lineage>
        <taxon>Eukaryota</taxon>
        <taxon>Viridiplantae</taxon>
        <taxon>Streptophyta</taxon>
        <taxon>Embryophyta</taxon>
        <taxon>Tracheophyta</taxon>
        <taxon>Spermatophyta</taxon>
        <taxon>Magnoliopsida</taxon>
        <taxon>eudicotyledons</taxon>
        <taxon>Gunneridae</taxon>
        <taxon>Pentapetalae</taxon>
        <taxon>rosids</taxon>
        <taxon>Vitales</taxon>
        <taxon>Vitaceae</taxon>
        <taxon>Viteae</taxon>
        <taxon>Vitis</taxon>
    </lineage>
</organism>
<dbReference type="PANTHER" id="PTHR24177">
    <property type="entry name" value="CASKIN"/>
    <property type="match status" value="1"/>
</dbReference>
<dbReference type="InterPro" id="IPR026961">
    <property type="entry name" value="PGG_dom"/>
</dbReference>
<gene>
    <name evidence="3" type="ORF">PVL29_019418</name>
</gene>
<name>A0AA39DDW1_VITRO</name>
<evidence type="ECO:0000256" key="1">
    <source>
        <dbReference type="SAM" id="Phobius"/>
    </source>
</evidence>
<evidence type="ECO:0000313" key="3">
    <source>
        <dbReference type="EMBL" id="KAJ9680125.1"/>
    </source>
</evidence>
<dbReference type="InterPro" id="IPR036770">
    <property type="entry name" value="Ankyrin_rpt-contain_sf"/>
</dbReference>
<dbReference type="Pfam" id="PF13962">
    <property type="entry name" value="PGG"/>
    <property type="match status" value="1"/>
</dbReference>
<proteinExistence type="predicted"/>
<dbReference type="SMART" id="SM00248">
    <property type="entry name" value="ANK"/>
    <property type="match status" value="4"/>
</dbReference>
<feature type="domain" description="PGG" evidence="2">
    <location>
        <begin position="513"/>
        <end position="625"/>
    </location>
</feature>
<feature type="transmembrane region" description="Helical" evidence="1">
    <location>
        <begin position="633"/>
        <end position="651"/>
    </location>
</feature>
<dbReference type="GO" id="GO:0016020">
    <property type="term" value="C:membrane"/>
    <property type="evidence" value="ECO:0007669"/>
    <property type="project" value="TreeGrafter"/>
</dbReference>
<keyword evidence="1" id="KW-0472">Membrane</keyword>
<dbReference type="InterPro" id="IPR002110">
    <property type="entry name" value="Ankyrin_rpt"/>
</dbReference>
<keyword evidence="1" id="KW-1133">Transmembrane helix</keyword>
<dbReference type="Pfam" id="PF12796">
    <property type="entry name" value="Ank_2"/>
    <property type="match status" value="1"/>
</dbReference>
<protein>
    <recommendedName>
        <fullName evidence="2">PGG domain-containing protein</fullName>
    </recommendedName>
</protein>
<comment type="caution">
    <text evidence="3">The sequence shown here is derived from an EMBL/GenBank/DDBJ whole genome shotgun (WGS) entry which is preliminary data.</text>
</comment>
<dbReference type="SUPFAM" id="SSF48403">
    <property type="entry name" value="Ankyrin repeat"/>
    <property type="match status" value="2"/>
</dbReference>